<sequence length="151" mass="17250">MPFYFAYGSNMNPARMQTRGLNFTEVLAGRLPGYALCFNKRAHDRPGRAYANIRHQRDGVVEGVLYRLADENEIYKMDPFEGTPIFYSRERMPIITAQGVQPAWVYIANPALREEGLWPTRAYLQHLLAGREFLSPGYWDALAAVPAHVDE</sequence>
<dbReference type="SUPFAM" id="SSF110857">
    <property type="entry name" value="Gamma-glutamyl cyclotransferase-like"/>
    <property type="match status" value="1"/>
</dbReference>
<dbReference type="InterPro" id="IPR036568">
    <property type="entry name" value="GGCT-like_sf"/>
</dbReference>
<comment type="caution">
    <text evidence="5">The sequence shown here is derived from an EMBL/GenBank/DDBJ whole genome shotgun (WGS) entry which is preliminary data.</text>
</comment>
<reference evidence="5 6" key="1">
    <citation type="submission" date="2018-09" db="EMBL/GenBank/DDBJ databases">
        <authorList>
            <person name="Zhu H."/>
        </authorList>
    </citation>
    <scope>NUCLEOTIDE SEQUENCE [LARGE SCALE GENOMIC DNA]</scope>
    <source>
        <strain evidence="5 6">K1S02-6</strain>
    </source>
</reference>
<dbReference type="AlphaFoldDB" id="A0A418XB01"/>
<dbReference type="PANTHER" id="PTHR12935:SF0">
    <property type="entry name" value="GAMMA-GLUTAMYLCYCLOTRANSFERASE"/>
    <property type="match status" value="1"/>
</dbReference>
<accession>A0A418XB01</accession>
<keyword evidence="1" id="KW-0456">Lyase</keyword>
<organism evidence="5 6">
    <name type="scientific">Pseudomonas cavernicola</name>
    <dbReference type="NCBI Taxonomy" id="2320866"/>
    <lineage>
        <taxon>Bacteria</taxon>
        <taxon>Pseudomonadati</taxon>
        <taxon>Pseudomonadota</taxon>
        <taxon>Gammaproteobacteria</taxon>
        <taxon>Pseudomonadales</taxon>
        <taxon>Pseudomonadaceae</taxon>
        <taxon>Pseudomonas</taxon>
    </lineage>
</organism>
<dbReference type="Proteomes" id="UP000284021">
    <property type="component" value="Unassembled WGS sequence"/>
</dbReference>
<dbReference type="InterPro" id="IPR009288">
    <property type="entry name" value="AIG2-like_dom"/>
</dbReference>
<dbReference type="GO" id="GO:0016740">
    <property type="term" value="F:transferase activity"/>
    <property type="evidence" value="ECO:0007669"/>
    <property type="project" value="UniProtKB-KW"/>
</dbReference>
<feature type="domain" description="Gamma-glutamylcyclotransferase AIG2-like" evidence="4">
    <location>
        <begin position="4"/>
        <end position="112"/>
    </location>
</feature>
<dbReference type="Pfam" id="PF06094">
    <property type="entry name" value="GGACT"/>
    <property type="match status" value="1"/>
</dbReference>
<dbReference type="CDD" id="cd06661">
    <property type="entry name" value="GGCT_like"/>
    <property type="match status" value="1"/>
</dbReference>
<evidence type="ECO:0000259" key="4">
    <source>
        <dbReference type="Pfam" id="PF06094"/>
    </source>
</evidence>
<keyword evidence="6" id="KW-1185">Reference proteome</keyword>
<keyword evidence="5" id="KW-0808">Transferase</keyword>
<dbReference type="Gene3D" id="3.10.490.10">
    <property type="entry name" value="Gamma-glutamyl cyclotransferase-like"/>
    <property type="match status" value="1"/>
</dbReference>
<dbReference type="RefSeq" id="WP_119955389.1">
    <property type="nucleotide sequence ID" value="NZ_QYUR01000006.1"/>
</dbReference>
<evidence type="ECO:0000313" key="6">
    <source>
        <dbReference type="Proteomes" id="UP000284021"/>
    </source>
</evidence>
<dbReference type="GO" id="GO:0003839">
    <property type="term" value="F:gamma-glutamylcyclotransferase activity"/>
    <property type="evidence" value="ECO:0007669"/>
    <property type="project" value="InterPro"/>
</dbReference>
<feature type="active site" description="Proton acceptor" evidence="2">
    <location>
        <position position="81"/>
    </location>
</feature>
<name>A0A418XB01_9PSED</name>
<dbReference type="InterPro" id="IPR013024">
    <property type="entry name" value="GGCT-like"/>
</dbReference>
<evidence type="ECO:0000256" key="3">
    <source>
        <dbReference type="PIRSR" id="PIRSR617939-2"/>
    </source>
</evidence>
<dbReference type="PANTHER" id="PTHR12935">
    <property type="entry name" value="GAMMA-GLUTAMYLCYCLOTRANSFERASE"/>
    <property type="match status" value="1"/>
</dbReference>
<evidence type="ECO:0000256" key="1">
    <source>
        <dbReference type="ARBA" id="ARBA00023239"/>
    </source>
</evidence>
<feature type="binding site" evidence="3">
    <location>
        <begin position="4"/>
        <end position="9"/>
    </location>
    <ligand>
        <name>substrate</name>
    </ligand>
</feature>
<proteinExistence type="predicted"/>
<protein>
    <submittedName>
        <fullName evidence="5">Gamma-glutamylcyclotransferase</fullName>
    </submittedName>
</protein>
<dbReference type="OrthoDB" id="5401862at2"/>
<gene>
    <name evidence="5" type="ORF">D3879_16620</name>
</gene>
<dbReference type="EMBL" id="QYUR01000006">
    <property type="protein sequence ID" value="RJG09696.1"/>
    <property type="molecule type" value="Genomic_DNA"/>
</dbReference>
<evidence type="ECO:0000313" key="5">
    <source>
        <dbReference type="EMBL" id="RJG09696.1"/>
    </source>
</evidence>
<dbReference type="InterPro" id="IPR017939">
    <property type="entry name" value="G-Glutamylcylcotransferase"/>
</dbReference>
<evidence type="ECO:0000256" key="2">
    <source>
        <dbReference type="PIRSR" id="PIRSR617939-1"/>
    </source>
</evidence>